<dbReference type="Pfam" id="PF01032">
    <property type="entry name" value="FecCD"/>
    <property type="match status" value="1"/>
</dbReference>
<dbReference type="EMBL" id="JTJR01000025">
    <property type="protein sequence ID" value="OBX04520.1"/>
    <property type="molecule type" value="Genomic_DNA"/>
</dbReference>
<dbReference type="InterPro" id="IPR000522">
    <property type="entry name" value="ABC_transptr_permease_BtuC"/>
</dbReference>
<feature type="transmembrane region" description="Helical" evidence="8">
    <location>
        <begin position="183"/>
        <end position="204"/>
    </location>
</feature>
<dbReference type="GO" id="GO:0033214">
    <property type="term" value="P:siderophore-iron import into cell"/>
    <property type="evidence" value="ECO:0007669"/>
    <property type="project" value="TreeGrafter"/>
</dbReference>
<evidence type="ECO:0000256" key="5">
    <source>
        <dbReference type="ARBA" id="ARBA00022692"/>
    </source>
</evidence>
<feature type="transmembrane region" description="Helical" evidence="8">
    <location>
        <begin position="91"/>
        <end position="112"/>
    </location>
</feature>
<comment type="similarity">
    <text evidence="2">Belongs to the binding-protein-dependent transport system permease family. FecCD subfamily.</text>
</comment>
<dbReference type="NCBIfam" id="NF007299">
    <property type="entry name" value="PRK09777.1"/>
    <property type="match status" value="1"/>
</dbReference>
<feature type="transmembrane region" description="Helical" evidence="8">
    <location>
        <begin position="300"/>
        <end position="319"/>
    </location>
</feature>
<dbReference type="InterPro" id="IPR037294">
    <property type="entry name" value="ABC_BtuC-like"/>
</dbReference>
<evidence type="ECO:0000256" key="2">
    <source>
        <dbReference type="ARBA" id="ARBA00007935"/>
    </source>
</evidence>
<feature type="transmembrane region" description="Helical" evidence="8">
    <location>
        <begin position="269"/>
        <end position="294"/>
    </location>
</feature>
<dbReference type="FunFam" id="1.10.3470.10:FF:000001">
    <property type="entry name" value="Vitamin B12 ABC transporter permease BtuC"/>
    <property type="match status" value="1"/>
</dbReference>
<evidence type="ECO:0000256" key="8">
    <source>
        <dbReference type="SAM" id="Phobius"/>
    </source>
</evidence>
<dbReference type="PATRIC" id="fig|505345.6.peg.1299"/>
<dbReference type="RefSeq" id="WP_065237406.1">
    <property type="nucleotide sequence ID" value="NZ_JTJR01000025.1"/>
</dbReference>
<evidence type="ECO:0000256" key="7">
    <source>
        <dbReference type="ARBA" id="ARBA00023136"/>
    </source>
</evidence>
<keyword evidence="4" id="KW-1003">Cell membrane</keyword>
<organism evidence="9 10">
    <name type="scientific">Gallibacterium genomosp. 3</name>
    <dbReference type="NCBI Taxonomy" id="505345"/>
    <lineage>
        <taxon>Bacteria</taxon>
        <taxon>Pseudomonadati</taxon>
        <taxon>Pseudomonadota</taxon>
        <taxon>Gammaproteobacteria</taxon>
        <taxon>Pasteurellales</taxon>
        <taxon>Pasteurellaceae</taxon>
        <taxon>Gallibacterium</taxon>
    </lineage>
</organism>
<keyword evidence="7 8" id="KW-0472">Membrane</keyword>
<reference evidence="9 10" key="1">
    <citation type="submission" date="2014-11" db="EMBL/GenBank/DDBJ databases">
        <title>Pan-genome of Gallibacterium spp.</title>
        <authorList>
            <person name="Kudirkiene E."/>
            <person name="Bojesen A.M."/>
        </authorList>
    </citation>
    <scope>NUCLEOTIDE SEQUENCE [LARGE SCALE GENOMIC DNA]</scope>
    <source>
        <strain evidence="9 10">59/S3/89</strain>
    </source>
</reference>
<proteinExistence type="inferred from homology"/>
<dbReference type="STRING" id="505345.QV06_06365"/>
<sequence>MKLSPYYLLLLLTIVFLLFIISLIFGTYTLSLSNIFSALINTESKDHFTLIEYRLPRALLAIFLGGALALSGTLVQAIIRNPLASPEILGINNAAGMAAVIVLSFFPTLSIYWLPPITFIAGFIAFIILWFLCGYRFSTLKMALIGIALSALYAAITHYIMLARPLEINLAMLWLTGSLWGRSWDFVYIALPWLLILLPASLLLGKHLNILSLGEEKANNLGVNVQHIQLVTLLIAVAISATAVAVCGPIAFLGLIAPHMARKLFGGHHHILIPASILIGAILLQLADIIARTLAPPIELPAGILTAIIGAPYFFLLLIRKK</sequence>
<evidence type="ECO:0000313" key="9">
    <source>
        <dbReference type="EMBL" id="OBX04520.1"/>
    </source>
</evidence>
<gene>
    <name evidence="9" type="primary">fecD</name>
    <name evidence="9" type="ORF">QV06_06365</name>
</gene>
<dbReference type="Proteomes" id="UP000092626">
    <property type="component" value="Unassembled WGS sequence"/>
</dbReference>
<evidence type="ECO:0000256" key="1">
    <source>
        <dbReference type="ARBA" id="ARBA00004651"/>
    </source>
</evidence>
<dbReference type="GO" id="GO:0022857">
    <property type="term" value="F:transmembrane transporter activity"/>
    <property type="evidence" value="ECO:0007669"/>
    <property type="project" value="InterPro"/>
</dbReference>
<dbReference type="PANTHER" id="PTHR30472">
    <property type="entry name" value="FERRIC ENTEROBACTIN TRANSPORT SYSTEM PERMEASE PROTEIN"/>
    <property type="match status" value="1"/>
</dbReference>
<feature type="transmembrane region" description="Helical" evidence="8">
    <location>
        <begin position="143"/>
        <end position="162"/>
    </location>
</feature>
<feature type="transmembrane region" description="Helical" evidence="8">
    <location>
        <begin position="58"/>
        <end position="79"/>
    </location>
</feature>
<dbReference type="GO" id="GO:0005886">
    <property type="term" value="C:plasma membrane"/>
    <property type="evidence" value="ECO:0007669"/>
    <property type="project" value="UniProtKB-SubCell"/>
</dbReference>
<evidence type="ECO:0000256" key="3">
    <source>
        <dbReference type="ARBA" id="ARBA00022448"/>
    </source>
</evidence>
<evidence type="ECO:0000313" key="10">
    <source>
        <dbReference type="Proteomes" id="UP000092626"/>
    </source>
</evidence>
<feature type="transmembrane region" description="Helical" evidence="8">
    <location>
        <begin position="119"/>
        <end position="137"/>
    </location>
</feature>
<keyword evidence="5 8" id="KW-0812">Transmembrane</keyword>
<name>A0A1A7PTM9_9PAST</name>
<dbReference type="SUPFAM" id="SSF81345">
    <property type="entry name" value="ABC transporter involved in vitamin B12 uptake, BtuC"/>
    <property type="match status" value="1"/>
</dbReference>
<comment type="subcellular location">
    <subcellularLocation>
        <location evidence="1">Cell membrane</location>
        <topology evidence="1">Multi-pass membrane protein</topology>
    </subcellularLocation>
</comment>
<evidence type="ECO:0000256" key="6">
    <source>
        <dbReference type="ARBA" id="ARBA00022989"/>
    </source>
</evidence>
<dbReference type="Gene3D" id="1.10.3470.10">
    <property type="entry name" value="ABC transporter involved in vitamin B12 uptake, BtuC"/>
    <property type="match status" value="1"/>
</dbReference>
<comment type="caution">
    <text evidence="9">The sequence shown here is derived from an EMBL/GenBank/DDBJ whole genome shotgun (WGS) entry which is preliminary data.</text>
</comment>
<feature type="transmembrane region" description="Helical" evidence="8">
    <location>
        <begin position="230"/>
        <end position="257"/>
    </location>
</feature>
<accession>A0A1A7PTM9</accession>
<evidence type="ECO:0000256" key="4">
    <source>
        <dbReference type="ARBA" id="ARBA00022475"/>
    </source>
</evidence>
<feature type="transmembrane region" description="Helical" evidence="8">
    <location>
        <begin position="6"/>
        <end position="37"/>
    </location>
</feature>
<dbReference type="CDD" id="cd06550">
    <property type="entry name" value="TM_ABC_iron-siderophores_like"/>
    <property type="match status" value="1"/>
</dbReference>
<dbReference type="PANTHER" id="PTHR30472:SF37">
    <property type="entry name" value="FE(3+) DICITRATE TRANSPORT SYSTEM PERMEASE PROTEIN FECD-RELATED"/>
    <property type="match status" value="1"/>
</dbReference>
<dbReference type="AlphaFoldDB" id="A0A1A7PTM9"/>
<keyword evidence="6 8" id="KW-1133">Transmembrane helix</keyword>
<keyword evidence="3" id="KW-0813">Transport</keyword>
<protein>
    <submittedName>
        <fullName evidence="9">Iron-dicitrate transporter subunit FecD</fullName>
    </submittedName>
</protein>